<dbReference type="InterPro" id="IPR032675">
    <property type="entry name" value="LRR_dom_sf"/>
</dbReference>
<evidence type="ECO:0000313" key="3">
    <source>
        <dbReference type="Proteomes" id="UP000008810"/>
    </source>
</evidence>
<gene>
    <name evidence="1" type="ORF">BRADI_1g17750v3</name>
</gene>
<dbReference type="Gene3D" id="3.80.10.10">
    <property type="entry name" value="Ribonuclease Inhibitor"/>
    <property type="match status" value="1"/>
</dbReference>
<proteinExistence type="predicted"/>
<dbReference type="InterPro" id="IPR055302">
    <property type="entry name" value="F-box_dom-containing"/>
</dbReference>
<organism evidence="1">
    <name type="scientific">Brachypodium distachyon</name>
    <name type="common">Purple false brome</name>
    <name type="synonym">Trachynia distachya</name>
    <dbReference type="NCBI Taxonomy" id="15368"/>
    <lineage>
        <taxon>Eukaryota</taxon>
        <taxon>Viridiplantae</taxon>
        <taxon>Streptophyta</taxon>
        <taxon>Embryophyta</taxon>
        <taxon>Tracheophyta</taxon>
        <taxon>Spermatophyta</taxon>
        <taxon>Magnoliopsida</taxon>
        <taxon>Liliopsida</taxon>
        <taxon>Poales</taxon>
        <taxon>Poaceae</taxon>
        <taxon>BOP clade</taxon>
        <taxon>Pooideae</taxon>
        <taxon>Stipodae</taxon>
        <taxon>Brachypodieae</taxon>
        <taxon>Brachypodium</taxon>
    </lineage>
</organism>
<sequence>MAAADRLSVLPDGMLHRILSFTPSKEAAASSALSRGWRPLWRQTTGINLDSRRYSPQPTDRRFSSNDVPKYDAFFSDAHAAFRTRRRQIQRLTLFLEIGTYRLGKAWWHCRRRDEPEPEDDGTVAGLLSDPAVAGLEELRIGCQQAVGIGNQVDYYSPQLASLPCAATLRVLELRRCKLESPLALHLPRLTGLHLHNCFLQEGGTLQVLVDAAPELTSLSLVDVLHKAPASAPVDVGSAEKRPYYDHDTATYVRLPLRLRCPALTAFLLLINVNEKDSQPDADSGIELDMPSLRFFRYRGFPVKLSLTSSAPALELVDIDVSHQGSYFWKLEPTSGMLRSFSSMRTLKLRLDLIEDIVVAGDAEEGGVILPTFPNLKLVELDAEYQYIKSDATAAAMAWLLRSCPAMAELRLRLNMQWDYGYDQKAKAARPVGGPLGKSMERFQRLASMSTTHRGVVELGEVSELPAAMTSNCTCLRTSLRKVTLQFKAKEVNCFQVQLAKFLAENAMVLEEMHVENGSWFWPDHLCHKVARWRAESFKRRNLTDTAGFRVYQLPARKPSG</sequence>
<dbReference type="InParanoid" id="A0A0Q3KU28"/>
<evidence type="ECO:0000313" key="1">
    <source>
        <dbReference type="EMBL" id="KQK14641.2"/>
    </source>
</evidence>
<dbReference type="Proteomes" id="UP000008810">
    <property type="component" value="Chromosome 1"/>
</dbReference>
<dbReference type="EnsemblPlants" id="KQK14641">
    <property type="protein sequence ID" value="KQK14641"/>
    <property type="gene ID" value="BRADI_1g17750v3"/>
</dbReference>
<reference evidence="1" key="2">
    <citation type="submission" date="2017-06" db="EMBL/GenBank/DDBJ databases">
        <title>WGS assembly of Brachypodium distachyon.</title>
        <authorList>
            <consortium name="The International Brachypodium Initiative"/>
            <person name="Lucas S."/>
            <person name="Harmon-Smith M."/>
            <person name="Lail K."/>
            <person name="Tice H."/>
            <person name="Grimwood J."/>
            <person name="Bruce D."/>
            <person name="Barry K."/>
            <person name="Shu S."/>
            <person name="Lindquist E."/>
            <person name="Wang M."/>
            <person name="Pitluck S."/>
            <person name="Vogel J.P."/>
            <person name="Garvin D.F."/>
            <person name="Mockler T.C."/>
            <person name="Schmutz J."/>
            <person name="Rokhsar D."/>
            <person name="Bevan M.W."/>
        </authorList>
    </citation>
    <scope>NUCLEOTIDE SEQUENCE</scope>
    <source>
        <strain evidence="1">Bd21</strain>
    </source>
</reference>
<evidence type="ECO:0000313" key="2">
    <source>
        <dbReference type="EnsemblPlants" id="KQK14641"/>
    </source>
</evidence>
<evidence type="ECO:0008006" key="4">
    <source>
        <dbReference type="Google" id="ProtNLM"/>
    </source>
</evidence>
<keyword evidence="3" id="KW-1185">Reference proteome</keyword>
<dbReference type="AlphaFoldDB" id="A0A0Q3KU28"/>
<protein>
    <recommendedName>
        <fullName evidence="4">F-box domain-containing protein</fullName>
    </recommendedName>
</protein>
<dbReference type="InterPro" id="IPR036047">
    <property type="entry name" value="F-box-like_dom_sf"/>
</dbReference>
<dbReference type="ExpressionAtlas" id="A0A0Q3KU28">
    <property type="expression patterns" value="baseline"/>
</dbReference>
<dbReference type="PANTHER" id="PTHR32141:SF78">
    <property type="entry name" value="F-BOX DOMAIN-CONTAINING PROTEIN"/>
    <property type="match status" value="1"/>
</dbReference>
<reference evidence="2" key="3">
    <citation type="submission" date="2018-08" db="UniProtKB">
        <authorList>
            <consortium name="EnsemblPlants"/>
        </authorList>
    </citation>
    <scope>IDENTIFICATION</scope>
    <source>
        <strain evidence="2">cv. Bd21</strain>
    </source>
</reference>
<name>A0A0Q3KU28_BRADI</name>
<dbReference type="SUPFAM" id="SSF81383">
    <property type="entry name" value="F-box domain"/>
    <property type="match status" value="1"/>
</dbReference>
<dbReference type="EMBL" id="CM000880">
    <property type="protein sequence ID" value="KQK14641.2"/>
    <property type="molecule type" value="Genomic_DNA"/>
</dbReference>
<reference evidence="1 2" key="1">
    <citation type="journal article" date="2010" name="Nature">
        <title>Genome sequencing and analysis of the model grass Brachypodium distachyon.</title>
        <authorList>
            <consortium name="International Brachypodium Initiative"/>
        </authorList>
    </citation>
    <scope>NUCLEOTIDE SEQUENCE [LARGE SCALE GENOMIC DNA]</scope>
    <source>
        <strain evidence="1 2">Bd21</strain>
    </source>
</reference>
<dbReference type="OrthoDB" id="679495at2759"/>
<dbReference type="InterPro" id="IPR053781">
    <property type="entry name" value="F-box_AtFBL13-like"/>
</dbReference>
<dbReference type="SUPFAM" id="SSF52047">
    <property type="entry name" value="RNI-like"/>
    <property type="match status" value="1"/>
</dbReference>
<dbReference type="Gramene" id="KQK14641">
    <property type="protein sequence ID" value="KQK14641"/>
    <property type="gene ID" value="BRADI_1g17750v3"/>
</dbReference>
<accession>A0A0Q3KU28</accession>
<dbReference type="PANTHER" id="PTHR32141">
    <property type="match status" value="1"/>
</dbReference>
<dbReference type="CDD" id="cd22160">
    <property type="entry name" value="F-box_AtFBL13-like"/>
    <property type="match status" value="1"/>
</dbReference>